<dbReference type="EMBL" id="JAVDXT010000002">
    <property type="protein sequence ID" value="MDR7377977.1"/>
    <property type="molecule type" value="Genomic_DNA"/>
</dbReference>
<reference evidence="1 2" key="1">
    <citation type="submission" date="2023-07" db="EMBL/GenBank/DDBJ databases">
        <title>Sorghum-associated microbial communities from plants grown in Nebraska, USA.</title>
        <authorList>
            <person name="Schachtman D."/>
        </authorList>
    </citation>
    <scope>NUCLEOTIDE SEQUENCE [LARGE SCALE GENOMIC DNA]</scope>
    <source>
        <strain evidence="1 2">BE313</strain>
    </source>
</reference>
<gene>
    <name evidence="1" type="ORF">J2X19_002656</name>
</gene>
<evidence type="ECO:0000313" key="2">
    <source>
        <dbReference type="Proteomes" id="UP001180487"/>
    </source>
</evidence>
<evidence type="ECO:0000313" key="1">
    <source>
        <dbReference type="EMBL" id="MDR7377977.1"/>
    </source>
</evidence>
<name>A0ABU2C9F7_9BURK</name>
<keyword evidence="2" id="KW-1185">Reference proteome</keyword>
<comment type="caution">
    <text evidence="1">The sequence shown here is derived from an EMBL/GenBank/DDBJ whole genome shotgun (WGS) entry which is preliminary data.</text>
</comment>
<organism evidence="1 2">
    <name type="scientific">Rhodoferax ferrireducens</name>
    <dbReference type="NCBI Taxonomy" id="192843"/>
    <lineage>
        <taxon>Bacteria</taxon>
        <taxon>Pseudomonadati</taxon>
        <taxon>Pseudomonadota</taxon>
        <taxon>Betaproteobacteria</taxon>
        <taxon>Burkholderiales</taxon>
        <taxon>Comamonadaceae</taxon>
        <taxon>Rhodoferax</taxon>
    </lineage>
</organism>
<proteinExistence type="predicted"/>
<sequence>MGIASFSPTGLFGSFQGLVGWFNLHSAKTRSLRQALALRPGPARGNACASHASAAPMRGACPSLHPATPLRPLRPLRVLRVVDGPQTPANAGRMLISGRMADVCAELDRLAALESGPRALLQ</sequence>
<dbReference type="Proteomes" id="UP001180487">
    <property type="component" value="Unassembled WGS sequence"/>
</dbReference>
<dbReference type="RefSeq" id="WP_116606276.1">
    <property type="nucleotide sequence ID" value="NZ_JAVDXT010000002.1"/>
</dbReference>
<protein>
    <submittedName>
        <fullName evidence="1">Uncharacterized protein</fullName>
    </submittedName>
</protein>
<accession>A0ABU2C9F7</accession>